<comment type="caution">
    <text evidence="2">The sequence shown here is derived from an EMBL/GenBank/DDBJ whole genome shotgun (WGS) entry which is preliminary data.</text>
</comment>
<gene>
    <name evidence="2" type="ORF">PEPNEM18_01548</name>
</gene>
<dbReference type="SUPFAM" id="SSF53474">
    <property type="entry name" value="alpha/beta-Hydrolases"/>
    <property type="match status" value="1"/>
</dbReference>
<name>A0A6V6Y772_9FIRM</name>
<organism evidence="2 3">
    <name type="scientific">Aedoeadaptatus nemausensis</name>
    <dbReference type="NCBI Taxonomy" id="2582829"/>
    <lineage>
        <taxon>Bacteria</taxon>
        <taxon>Bacillati</taxon>
        <taxon>Bacillota</taxon>
        <taxon>Tissierellia</taxon>
        <taxon>Tissierellales</taxon>
        <taxon>Peptoniphilaceae</taxon>
        <taxon>Aedoeadaptatus</taxon>
    </lineage>
</organism>
<accession>A0A6V6Y772</accession>
<keyword evidence="3" id="KW-1185">Reference proteome</keyword>
<dbReference type="GO" id="GO:0016787">
    <property type="term" value="F:hydrolase activity"/>
    <property type="evidence" value="ECO:0007669"/>
    <property type="project" value="InterPro"/>
</dbReference>
<protein>
    <recommendedName>
        <fullName evidence="1">Dienelactone hydrolase domain-containing protein</fullName>
    </recommendedName>
</protein>
<dbReference type="EMBL" id="CAIJCS010000026">
    <property type="protein sequence ID" value="CAC9935551.1"/>
    <property type="molecule type" value="Genomic_DNA"/>
</dbReference>
<evidence type="ECO:0000313" key="2">
    <source>
        <dbReference type="EMBL" id="CAC9935551.1"/>
    </source>
</evidence>
<dbReference type="Pfam" id="PF01738">
    <property type="entry name" value="DLH"/>
    <property type="match status" value="1"/>
</dbReference>
<evidence type="ECO:0000313" key="3">
    <source>
        <dbReference type="Proteomes" id="UP000586454"/>
    </source>
</evidence>
<dbReference type="RefSeq" id="WP_180500794.1">
    <property type="nucleotide sequence ID" value="NZ_CAIJCS010000026.1"/>
</dbReference>
<proteinExistence type="predicted"/>
<feature type="domain" description="Dienelactone hydrolase" evidence="1">
    <location>
        <begin position="15"/>
        <end position="194"/>
    </location>
</feature>
<dbReference type="AlphaFoldDB" id="A0A6V6Y772"/>
<dbReference type="InterPro" id="IPR029058">
    <property type="entry name" value="AB_hydrolase_fold"/>
</dbReference>
<sequence length="230" mass="26040">MYFNVRERNVNIGSIPALLIEPEDVKKEIVLIYYHGWGSSVESSRFRASIWAAAGYPVLVVEEVLHGSRGSYPYDDDMNKLPEVLLKNIEEYDDVAKYLDDVFPNHKRIVCGHSLGGFTAMGLLSKNDVAGVMALNGMGDWQAMAVEPYKEKICELNPVDRVEEHVEKAILMLNGEVDESVNPVYQKNYYEAIRSLHKGKVPLVYECMEMTSHVVTTTMMELTLAFLEEL</sequence>
<dbReference type="InterPro" id="IPR002925">
    <property type="entry name" value="Dienelactn_hydro"/>
</dbReference>
<evidence type="ECO:0000259" key="1">
    <source>
        <dbReference type="Pfam" id="PF01738"/>
    </source>
</evidence>
<reference evidence="2 3" key="1">
    <citation type="submission" date="2020-06" db="EMBL/GenBank/DDBJ databases">
        <authorList>
            <person name="Criscuolo A."/>
        </authorList>
    </citation>
    <scope>NUCLEOTIDE SEQUENCE [LARGE SCALE GENOMIC DNA]</scope>
    <source>
        <strain evidence="2">1804121828</strain>
    </source>
</reference>
<dbReference type="Proteomes" id="UP000586454">
    <property type="component" value="Unassembled WGS sequence"/>
</dbReference>
<dbReference type="Gene3D" id="3.40.50.1820">
    <property type="entry name" value="alpha/beta hydrolase"/>
    <property type="match status" value="1"/>
</dbReference>